<evidence type="ECO:0000259" key="1">
    <source>
        <dbReference type="Pfam" id="PF16571"/>
    </source>
</evidence>
<evidence type="ECO:0000313" key="3">
    <source>
        <dbReference type="Proteomes" id="UP001519295"/>
    </source>
</evidence>
<proteinExistence type="predicted"/>
<dbReference type="RefSeq" id="WP_210025739.1">
    <property type="nucleotide sequence ID" value="NZ_JAGINU010000001.1"/>
</dbReference>
<evidence type="ECO:0000313" key="2">
    <source>
        <dbReference type="EMBL" id="MBP2365889.1"/>
    </source>
</evidence>
<organism evidence="2 3">
    <name type="scientific">Pseudonocardia parietis</name>
    <dbReference type="NCBI Taxonomy" id="570936"/>
    <lineage>
        <taxon>Bacteria</taxon>
        <taxon>Bacillati</taxon>
        <taxon>Actinomycetota</taxon>
        <taxon>Actinomycetes</taxon>
        <taxon>Pseudonocardiales</taxon>
        <taxon>Pseudonocardiaceae</taxon>
        <taxon>Pseudonocardia</taxon>
    </lineage>
</organism>
<name>A0ABS4VQM4_9PSEU</name>
<dbReference type="Pfam" id="PF16571">
    <property type="entry name" value="FBP_C"/>
    <property type="match status" value="1"/>
</dbReference>
<gene>
    <name evidence="2" type="ORF">JOF36_001585</name>
</gene>
<sequence length="163" mass="16891">MTSSTEIRIRRSMSNCSRGEAARMTVPTWVRELDPDGLEDVHGWRDPKAPGRGVLLVPTEDGPVGVLLRASAGGTRAAAMCALCRTTHTVGGVALFAAARRGAAGRQGDTVGTYICADLACVQHVGAVPTPAVRPTPGVTVDERRAGLRERAAGFLATVTGSG</sequence>
<accession>A0ABS4VQM4</accession>
<feature type="domain" description="Elongation factor G-binding protein C-terminal treble-clef zinc-finger" evidence="1">
    <location>
        <begin position="9"/>
        <end position="159"/>
    </location>
</feature>
<dbReference type="Proteomes" id="UP001519295">
    <property type="component" value="Unassembled WGS sequence"/>
</dbReference>
<reference evidence="2 3" key="1">
    <citation type="submission" date="2021-03" db="EMBL/GenBank/DDBJ databases">
        <title>Sequencing the genomes of 1000 actinobacteria strains.</title>
        <authorList>
            <person name="Klenk H.-P."/>
        </authorList>
    </citation>
    <scope>NUCLEOTIDE SEQUENCE [LARGE SCALE GENOMIC DNA]</scope>
    <source>
        <strain evidence="2 3">DSM 45256</strain>
    </source>
</reference>
<keyword evidence="3" id="KW-1185">Reference proteome</keyword>
<dbReference type="EMBL" id="JAGINU010000001">
    <property type="protein sequence ID" value="MBP2365889.1"/>
    <property type="molecule type" value="Genomic_DNA"/>
</dbReference>
<dbReference type="InterPro" id="IPR032330">
    <property type="entry name" value="EF-G-binding_C"/>
</dbReference>
<comment type="caution">
    <text evidence="2">The sequence shown here is derived from an EMBL/GenBank/DDBJ whole genome shotgun (WGS) entry which is preliminary data.</text>
</comment>
<protein>
    <recommendedName>
        <fullName evidence="1">Elongation factor G-binding protein C-terminal treble-clef zinc-finger domain-containing protein</fullName>
    </recommendedName>
</protein>